<dbReference type="Pfam" id="PF13966">
    <property type="entry name" value="zf-RVT"/>
    <property type="match status" value="1"/>
</dbReference>
<gene>
    <name evidence="2" type="ORF">MERR_LOCUS4729</name>
</gene>
<dbReference type="EMBL" id="CACVBM020000332">
    <property type="protein sequence ID" value="CAA7017494.1"/>
    <property type="molecule type" value="Genomic_DNA"/>
</dbReference>
<dbReference type="AlphaFoldDB" id="A0A6D2HML7"/>
<feature type="domain" description="Reverse transcriptase zinc-binding" evidence="1">
    <location>
        <begin position="174"/>
        <end position="216"/>
    </location>
</feature>
<accession>A0A6D2HML7</accession>
<evidence type="ECO:0000259" key="1">
    <source>
        <dbReference type="Pfam" id="PF13966"/>
    </source>
</evidence>
<dbReference type="Proteomes" id="UP000467841">
    <property type="component" value="Unassembled WGS sequence"/>
</dbReference>
<comment type="caution">
    <text evidence="2">The sequence shown here is derived from an EMBL/GenBank/DDBJ whole genome shotgun (WGS) entry which is preliminary data.</text>
</comment>
<proteinExistence type="predicted"/>
<sequence>MPMGTLPVRYLGVPLQLLPVERKFGGSSLGQGSLSGSVWVAWFTREKLNGNVSNFWTVKPHRDNSWLANKMIKIREDIYLWIKLRIGNGTRCRFWSDNWSPFGNLRQFLKEPGNSRLGISEKATLASLFRSNSWRIPPARSDSQVSLHIHLTTVILNDREDVYEWEMDGKTICKCPTRDRLLSWGLQTDANCLLCNTGTESRDHLLFECPTSWSVWNIQATRCNLQAARGWTDSLNQMQSLSLGKLGNRLARLAWQASIYWLWHERNERLHRQIFCSVDSINAKIDRQIRNRIASLRDGNPNQASNLLQLWLSTEVAR</sequence>
<evidence type="ECO:0000313" key="2">
    <source>
        <dbReference type="EMBL" id="CAA7017494.1"/>
    </source>
</evidence>
<reference evidence="2" key="1">
    <citation type="submission" date="2020-01" db="EMBL/GenBank/DDBJ databases">
        <authorList>
            <person name="Mishra B."/>
        </authorList>
    </citation>
    <scope>NUCLEOTIDE SEQUENCE [LARGE SCALE GENOMIC DNA]</scope>
</reference>
<organism evidence="2 3">
    <name type="scientific">Microthlaspi erraticum</name>
    <dbReference type="NCBI Taxonomy" id="1685480"/>
    <lineage>
        <taxon>Eukaryota</taxon>
        <taxon>Viridiplantae</taxon>
        <taxon>Streptophyta</taxon>
        <taxon>Embryophyta</taxon>
        <taxon>Tracheophyta</taxon>
        <taxon>Spermatophyta</taxon>
        <taxon>Magnoliopsida</taxon>
        <taxon>eudicotyledons</taxon>
        <taxon>Gunneridae</taxon>
        <taxon>Pentapetalae</taxon>
        <taxon>rosids</taxon>
        <taxon>malvids</taxon>
        <taxon>Brassicales</taxon>
        <taxon>Brassicaceae</taxon>
        <taxon>Coluteocarpeae</taxon>
        <taxon>Microthlaspi</taxon>
    </lineage>
</organism>
<name>A0A6D2HML7_9BRAS</name>
<protein>
    <recommendedName>
        <fullName evidence="1">Reverse transcriptase zinc-binding domain-containing protein</fullName>
    </recommendedName>
</protein>
<dbReference type="OrthoDB" id="1107223at2759"/>
<keyword evidence="3" id="KW-1185">Reference proteome</keyword>
<dbReference type="InterPro" id="IPR026960">
    <property type="entry name" value="RVT-Znf"/>
</dbReference>
<evidence type="ECO:0000313" key="3">
    <source>
        <dbReference type="Proteomes" id="UP000467841"/>
    </source>
</evidence>